<evidence type="ECO:0000313" key="3">
    <source>
        <dbReference type="EMBL" id="MDX6185357.1"/>
    </source>
</evidence>
<evidence type="ECO:0000313" key="4">
    <source>
        <dbReference type="Proteomes" id="UP001270053"/>
    </source>
</evidence>
<dbReference type="Proteomes" id="UP001278738">
    <property type="component" value="Unassembled WGS sequence"/>
</dbReference>
<name>A0AAJ2S8C1_9FLAO</name>
<gene>
    <name evidence="2" type="ORF">SGQ18_05550</name>
    <name evidence="3" type="ORF">SGQ44_06285</name>
</gene>
<keyword evidence="1" id="KW-0732">Signal</keyword>
<evidence type="ECO:0000313" key="5">
    <source>
        <dbReference type="Proteomes" id="UP001278738"/>
    </source>
</evidence>
<dbReference type="EMBL" id="JAWXVG010000002">
    <property type="protein sequence ID" value="MDX6181609.1"/>
    <property type="molecule type" value="Genomic_DNA"/>
</dbReference>
<feature type="chain" id="PRO_5042570012" evidence="1">
    <location>
        <begin position="21"/>
        <end position="319"/>
    </location>
</feature>
<evidence type="ECO:0000256" key="1">
    <source>
        <dbReference type="SAM" id="SignalP"/>
    </source>
</evidence>
<organism evidence="3 4">
    <name type="scientific">Flavobacterium flavipigmentatum</name>
    <dbReference type="NCBI Taxonomy" id="2893884"/>
    <lineage>
        <taxon>Bacteria</taxon>
        <taxon>Pseudomonadati</taxon>
        <taxon>Bacteroidota</taxon>
        <taxon>Flavobacteriia</taxon>
        <taxon>Flavobacteriales</taxon>
        <taxon>Flavobacteriaceae</taxon>
        <taxon>Flavobacterium</taxon>
    </lineage>
</organism>
<proteinExistence type="predicted"/>
<dbReference type="AlphaFoldDB" id="A0AAJ2S8C1"/>
<dbReference type="Proteomes" id="UP001270053">
    <property type="component" value="Unassembled WGS sequence"/>
</dbReference>
<reference evidence="3 5" key="1">
    <citation type="submission" date="2023-11" db="EMBL/GenBank/DDBJ databases">
        <title>Unpublished Manusciprt.</title>
        <authorList>
            <person name="Saticioglu I.B."/>
            <person name="Ay H."/>
            <person name="Ajmi N."/>
            <person name="Altun S."/>
            <person name="Duman M."/>
        </authorList>
    </citation>
    <scope>NUCLEOTIDE SEQUENCE</scope>
    <source>
        <strain evidence="2 5">Fl-33</strain>
        <strain evidence="3">Fl-77</strain>
    </source>
</reference>
<accession>A0AAJ2S8C1</accession>
<dbReference type="EMBL" id="JAWXVH010000002">
    <property type="protein sequence ID" value="MDX6185357.1"/>
    <property type="molecule type" value="Genomic_DNA"/>
</dbReference>
<feature type="signal peptide" evidence="1">
    <location>
        <begin position="1"/>
        <end position="20"/>
    </location>
</feature>
<protein>
    <submittedName>
        <fullName evidence="3">Uncharacterized protein</fullName>
    </submittedName>
</protein>
<dbReference type="RefSeq" id="WP_229973659.1">
    <property type="nucleotide sequence ID" value="NZ_CP087133.1"/>
</dbReference>
<evidence type="ECO:0000313" key="2">
    <source>
        <dbReference type="EMBL" id="MDX6181609.1"/>
    </source>
</evidence>
<comment type="caution">
    <text evidence="3">The sequence shown here is derived from an EMBL/GenBank/DDBJ whole genome shotgun (WGS) entry which is preliminary data.</text>
</comment>
<sequence>MKKIFICLLINFLSICSIHAQCWFTQFKKDFETGSIEFKKFIDESKDGMGTYQRLYDGGSTYALKNATYLKKFEKITPDAQKFIAQLTDDKAGATLSKFLDDCDSDFVTLLNSDSRYAEAIVGHKNKFTKGDYENFADEIGELTSSSASKEKLESWINRSSKISNFGEVVATGNRLSKNITDAIKLKSGKLFEDLAQKLGLTADELKLYDVLTEVPLVTTGGFMKADVLLVKKNALGKIEDTIIIENKLSQGTALTKRQKEGFGAIINGDDSMKIKYNVPGLDVTKGPLKITKDKIFKISDAGTDMIDNVTINKIISVK</sequence>
<keyword evidence="5" id="KW-1185">Reference proteome</keyword>